<protein>
    <recommendedName>
        <fullName evidence="2">GST C-terminal domain-containing protein</fullName>
    </recommendedName>
</protein>
<dbReference type="Pfam" id="PF00043">
    <property type="entry name" value="GST_C"/>
    <property type="match status" value="1"/>
</dbReference>
<dbReference type="InterPro" id="IPR036282">
    <property type="entry name" value="Glutathione-S-Trfase_C_sf"/>
</dbReference>
<dbReference type="InterPro" id="IPR010987">
    <property type="entry name" value="Glutathione-S-Trfase_C-like"/>
</dbReference>
<dbReference type="InterPro" id="IPR004045">
    <property type="entry name" value="Glutathione_S-Trfase_N"/>
</dbReference>
<evidence type="ECO:0000313" key="4">
    <source>
        <dbReference type="Proteomes" id="UP000829685"/>
    </source>
</evidence>
<feature type="domain" description="GST C-terminal" evidence="2">
    <location>
        <begin position="122"/>
        <end position="262"/>
    </location>
</feature>
<gene>
    <name evidence="3" type="ORF">JX265_012855</name>
</gene>
<dbReference type="EMBL" id="JAFIMR010000059">
    <property type="protein sequence ID" value="KAI1852966.1"/>
    <property type="molecule type" value="Genomic_DNA"/>
</dbReference>
<dbReference type="PANTHER" id="PTHR44051">
    <property type="entry name" value="GLUTATHIONE S-TRANSFERASE-RELATED"/>
    <property type="match status" value="1"/>
</dbReference>
<dbReference type="SUPFAM" id="SSF52833">
    <property type="entry name" value="Thioredoxin-like"/>
    <property type="match status" value="1"/>
</dbReference>
<dbReference type="Gene3D" id="1.20.1050.10">
    <property type="match status" value="1"/>
</dbReference>
<evidence type="ECO:0000313" key="3">
    <source>
        <dbReference type="EMBL" id="KAI1852966.1"/>
    </source>
</evidence>
<dbReference type="Gene3D" id="3.40.30.10">
    <property type="entry name" value="Glutaredoxin"/>
    <property type="match status" value="1"/>
</dbReference>
<comment type="similarity">
    <text evidence="1">Belongs to the GST superfamily.</text>
</comment>
<accession>A0A9Q0AGD6</accession>
<name>A0A9Q0AGD6_9PEZI</name>
<keyword evidence="4" id="KW-1185">Reference proteome</keyword>
<dbReference type="InterPro" id="IPR036249">
    <property type="entry name" value="Thioredoxin-like_sf"/>
</dbReference>
<dbReference type="SUPFAM" id="SSF47616">
    <property type="entry name" value="GST C-terminal domain-like"/>
    <property type="match status" value="1"/>
</dbReference>
<dbReference type="OrthoDB" id="2309723at2759"/>
<dbReference type="PROSITE" id="PS50405">
    <property type="entry name" value="GST_CTER"/>
    <property type="match status" value="1"/>
</dbReference>
<dbReference type="Pfam" id="PF13417">
    <property type="entry name" value="GST_N_3"/>
    <property type="match status" value="1"/>
</dbReference>
<organism evidence="3 4">
    <name type="scientific">Neoarthrinium moseri</name>
    <dbReference type="NCBI Taxonomy" id="1658444"/>
    <lineage>
        <taxon>Eukaryota</taxon>
        <taxon>Fungi</taxon>
        <taxon>Dikarya</taxon>
        <taxon>Ascomycota</taxon>
        <taxon>Pezizomycotina</taxon>
        <taxon>Sordariomycetes</taxon>
        <taxon>Xylariomycetidae</taxon>
        <taxon>Amphisphaeriales</taxon>
        <taxon>Apiosporaceae</taxon>
        <taxon>Neoarthrinium</taxon>
    </lineage>
</organism>
<dbReference type="PANTHER" id="PTHR44051:SF9">
    <property type="entry name" value="GLUTATHIONE S-TRANSFERASE 1"/>
    <property type="match status" value="1"/>
</dbReference>
<reference evidence="3" key="1">
    <citation type="submission" date="2021-03" db="EMBL/GenBank/DDBJ databases">
        <title>Revisited historic fungal species revealed as producer of novel bioactive compounds through whole genome sequencing and comparative genomics.</title>
        <authorList>
            <person name="Vignolle G.A."/>
            <person name="Hochenegger N."/>
            <person name="Mach R.L."/>
            <person name="Mach-Aigner A.R."/>
            <person name="Javad Rahimi M."/>
            <person name="Salim K.A."/>
            <person name="Chan C.M."/>
            <person name="Lim L.B.L."/>
            <person name="Cai F."/>
            <person name="Druzhinina I.S."/>
            <person name="U'Ren J.M."/>
            <person name="Derntl C."/>
        </authorList>
    </citation>
    <scope>NUCLEOTIDE SEQUENCE</scope>
    <source>
        <strain evidence="3">TUCIM 5799</strain>
    </source>
</reference>
<dbReference type="Proteomes" id="UP000829685">
    <property type="component" value="Unassembled WGS sequence"/>
</dbReference>
<evidence type="ECO:0000259" key="2">
    <source>
        <dbReference type="PROSITE" id="PS50405"/>
    </source>
</evidence>
<proteinExistence type="inferred from homology"/>
<dbReference type="InterPro" id="IPR004046">
    <property type="entry name" value="GST_C"/>
</dbReference>
<comment type="caution">
    <text evidence="3">The sequence shown here is derived from an EMBL/GenBank/DDBJ whole genome shotgun (WGS) entry which is preliminary data.</text>
</comment>
<dbReference type="AlphaFoldDB" id="A0A9Q0AGD6"/>
<evidence type="ECO:0000256" key="1">
    <source>
        <dbReference type="ARBA" id="ARBA00007409"/>
    </source>
</evidence>
<sequence>MASEIKSQGVEVPAEIPAWQKTVPTIHHLEHSQSLRVVWALQELHNAKGLKFHIKNYPRVQPKNLDLAKVSPMGKAPILTVETLDGKPLPDLQIRDGVIMESKLILNWISQSYGGELWEQEDDTDKRRNMYFQEFASASLSERVLFAMIFEIIAQVMPFPLRQILGLLLNPLAKVFKGHLPDYFDFMEGELSDERPWFAGTKMGVADFCMEYIMTIAIDRRYLDEETYPKIKKWHDTIRARPAYQEAIKKGGGPKHYDMIKFGK</sequence>